<proteinExistence type="predicted"/>
<feature type="domain" description="Phosphodiester glycosidase" evidence="2">
    <location>
        <begin position="252"/>
        <end position="425"/>
    </location>
</feature>
<feature type="signal peptide" evidence="1">
    <location>
        <begin position="1"/>
        <end position="26"/>
    </location>
</feature>
<reference evidence="3 4" key="1">
    <citation type="submission" date="2020-05" db="EMBL/GenBank/DDBJ databases">
        <title>Actinomadura verrucosospora NRRL-B18236 (PFL_A860) Genome sequencing and assembly.</title>
        <authorList>
            <person name="Samborskyy M."/>
        </authorList>
    </citation>
    <scope>NUCLEOTIDE SEQUENCE [LARGE SCALE GENOMIC DNA]</scope>
    <source>
        <strain evidence="3 4">NRRL:B18236</strain>
    </source>
</reference>
<gene>
    <name evidence="3" type="ORF">ACTIVE_3626</name>
</gene>
<dbReference type="PANTHER" id="PTHR40446:SF2">
    <property type="entry name" value="N-ACETYLGLUCOSAMINE-1-PHOSPHODIESTER ALPHA-N-ACETYLGLUCOSAMINIDASE"/>
    <property type="match status" value="1"/>
</dbReference>
<name>A0A7D4AMD0_ACTVE</name>
<accession>A0A7D4AMD0</accession>
<evidence type="ECO:0000256" key="1">
    <source>
        <dbReference type="SAM" id="SignalP"/>
    </source>
</evidence>
<keyword evidence="4" id="KW-1185">Reference proteome</keyword>
<evidence type="ECO:0000259" key="2">
    <source>
        <dbReference type="Pfam" id="PF09992"/>
    </source>
</evidence>
<dbReference type="EMBL" id="CP053892">
    <property type="protein sequence ID" value="QKG21988.1"/>
    <property type="molecule type" value="Genomic_DNA"/>
</dbReference>
<dbReference type="Pfam" id="PF09992">
    <property type="entry name" value="NAGPA"/>
    <property type="match status" value="1"/>
</dbReference>
<sequence length="426" mass="43137">MVRKWTAAVAAVTSTAVMSTVVPAWAAPVPPPDGAGSGERPTARALPALPAAAPELRYTSSLRLARGVVARTFETSGTGAKAVGDLVDVDLRAPHVRVGLLHPGAIAARATVSDMANAQRAIAGVNGDFFNISETHEGVPPTGSSSGPEVDGGRALKAAVPDGQRFGPALPPGTSARDVIGVGADRRGHVASLRLAGTVRARLGTLKLRGLNQYALPVGGVGAFASDWGTVSRQRAVCGSDDARNDPCSTRTAEVTVRRGVVTDVSDEVGAGAIPAGTTVLVGRDGGASALLKLRRGDRVKVRYRLAGKVRFRFAVGGFPILRHGRPLAGLDAAGPAPRTAAGVSRDGHHLYLAVVDGRSETSGGVTVAELAALLARAGASDGVNLDGGGSSAFVARAPGEPSATVRNVPSDGRERAVANGIGVFS</sequence>
<feature type="chain" id="PRO_5028975044" description="Phosphodiester glycosidase domain-containing protein" evidence="1">
    <location>
        <begin position="27"/>
        <end position="426"/>
    </location>
</feature>
<dbReference type="InterPro" id="IPR018711">
    <property type="entry name" value="NAGPA"/>
</dbReference>
<protein>
    <recommendedName>
        <fullName evidence="2">Phosphodiester glycosidase domain-containing protein</fullName>
    </recommendedName>
</protein>
<evidence type="ECO:0000313" key="4">
    <source>
        <dbReference type="Proteomes" id="UP000501240"/>
    </source>
</evidence>
<evidence type="ECO:0000313" key="3">
    <source>
        <dbReference type="EMBL" id="QKG21988.1"/>
    </source>
</evidence>
<dbReference type="Proteomes" id="UP000501240">
    <property type="component" value="Chromosome"/>
</dbReference>
<dbReference type="AlphaFoldDB" id="A0A7D4AMD0"/>
<dbReference type="PANTHER" id="PTHR40446">
    <property type="entry name" value="N-ACETYLGLUCOSAMINE-1-PHOSPHODIESTER ALPHA-N-ACETYLGLUCOSAMINIDASE"/>
    <property type="match status" value="1"/>
</dbReference>
<keyword evidence="1" id="KW-0732">Signal</keyword>
<organism evidence="3 4">
    <name type="scientific">Actinomadura verrucosospora</name>
    <dbReference type="NCBI Taxonomy" id="46165"/>
    <lineage>
        <taxon>Bacteria</taxon>
        <taxon>Bacillati</taxon>
        <taxon>Actinomycetota</taxon>
        <taxon>Actinomycetes</taxon>
        <taxon>Streptosporangiales</taxon>
        <taxon>Thermomonosporaceae</taxon>
        <taxon>Actinomadura</taxon>
    </lineage>
</organism>